<feature type="region of interest" description="Disordered" evidence="1">
    <location>
        <begin position="1"/>
        <end position="71"/>
    </location>
</feature>
<organism evidence="2 3">
    <name type="scientific">Bacteroides fragilis</name>
    <dbReference type="NCBI Taxonomy" id="817"/>
    <lineage>
        <taxon>Bacteria</taxon>
        <taxon>Pseudomonadati</taxon>
        <taxon>Bacteroidota</taxon>
        <taxon>Bacteroidia</taxon>
        <taxon>Bacteroidales</taxon>
        <taxon>Bacteroidaceae</taxon>
        <taxon>Bacteroides</taxon>
    </lineage>
</organism>
<name>A0A642KS42_BACFG</name>
<evidence type="ECO:0000256" key="1">
    <source>
        <dbReference type="SAM" id="MobiDB-lite"/>
    </source>
</evidence>
<comment type="caution">
    <text evidence="2">The sequence shown here is derived from an EMBL/GenBank/DDBJ whole genome shotgun (WGS) entry which is preliminary data.</text>
</comment>
<sequence length="71" mass="8392">MKKINIQQDLDSRREISRMAYSPKTVKETKVEPLTQQTHDKSEEEIRQPADKIRPDEGKKSVRRRTAKENI</sequence>
<proteinExistence type="predicted"/>
<dbReference type="Proteomes" id="UP000436803">
    <property type="component" value="Unassembled WGS sequence"/>
</dbReference>
<gene>
    <name evidence="2" type="ORF">F2Z29_11195</name>
</gene>
<evidence type="ECO:0000313" key="3">
    <source>
        <dbReference type="Proteomes" id="UP000436803"/>
    </source>
</evidence>
<feature type="compositionally biased region" description="Basic and acidic residues" evidence="1">
    <location>
        <begin position="38"/>
        <end position="60"/>
    </location>
</feature>
<evidence type="ECO:0000313" key="2">
    <source>
        <dbReference type="EMBL" id="KAA5173761.1"/>
    </source>
</evidence>
<reference evidence="2 3" key="1">
    <citation type="journal article" date="2019" name="Nat. Med.">
        <title>A library of human gut bacterial isolates paired with longitudinal multiomics data enables mechanistic microbiome research.</title>
        <authorList>
            <person name="Poyet M."/>
            <person name="Groussin M."/>
            <person name="Gibbons S.M."/>
            <person name="Avila-Pacheco J."/>
            <person name="Jiang X."/>
            <person name="Kearney S.M."/>
            <person name="Perrotta A.R."/>
            <person name="Berdy B."/>
            <person name="Zhao S."/>
            <person name="Lieberman T.D."/>
            <person name="Swanson P.K."/>
            <person name="Smith M."/>
            <person name="Roesemann S."/>
            <person name="Alexander J.E."/>
            <person name="Rich S.A."/>
            <person name="Livny J."/>
            <person name="Vlamakis H."/>
            <person name="Clish C."/>
            <person name="Bullock K."/>
            <person name="Deik A."/>
            <person name="Scott J."/>
            <person name="Pierce K.A."/>
            <person name="Xavier R.J."/>
            <person name="Alm E.J."/>
        </authorList>
    </citation>
    <scope>NUCLEOTIDE SEQUENCE [LARGE SCALE GENOMIC DNA]</scope>
    <source>
        <strain evidence="2 3">BIOML-A7</strain>
    </source>
</reference>
<dbReference type="AlphaFoldDB" id="A0A642KS42"/>
<accession>A0A642KS42</accession>
<dbReference type="EMBL" id="VWAW01000008">
    <property type="protein sequence ID" value="KAA5173761.1"/>
    <property type="molecule type" value="Genomic_DNA"/>
</dbReference>
<feature type="compositionally biased region" description="Basic residues" evidence="1">
    <location>
        <begin position="61"/>
        <end position="71"/>
    </location>
</feature>
<protein>
    <submittedName>
        <fullName evidence="2">Uncharacterized protein</fullName>
    </submittedName>
</protein>